<proteinExistence type="predicted"/>
<dbReference type="OrthoDB" id="194368at2"/>
<dbReference type="Gene3D" id="1.10.260.40">
    <property type="entry name" value="lambda repressor-like DNA-binding domains"/>
    <property type="match status" value="1"/>
</dbReference>
<dbReference type="PROSITE" id="PS50943">
    <property type="entry name" value="HTH_CROC1"/>
    <property type="match status" value="1"/>
</dbReference>
<dbReference type="EMBL" id="FNQG01000019">
    <property type="protein sequence ID" value="SEA35835.1"/>
    <property type="molecule type" value="Genomic_DNA"/>
</dbReference>
<dbReference type="CDD" id="cd00093">
    <property type="entry name" value="HTH_XRE"/>
    <property type="match status" value="1"/>
</dbReference>
<reference evidence="2 3" key="1">
    <citation type="submission" date="2016-10" db="EMBL/GenBank/DDBJ databases">
        <authorList>
            <person name="de Groot N.N."/>
        </authorList>
    </citation>
    <scope>NUCLEOTIDE SEQUENCE [LARGE SCALE GENOMIC DNA]</scope>
    <source>
        <strain evidence="2 3">DSM 2872</strain>
    </source>
</reference>
<dbReference type="GO" id="GO:0003677">
    <property type="term" value="F:DNA binding"/>
    <property type="evidence" value="ECO:0007669"/>
    <property type="project" value="InterPro"/>
</dbReference>
<dbReference type="Proteomes" id="UP000183469">
    <property type="component" value="Unassembled WGS sequence"/>
</dbReference>
<name>A0A1H4AIT8_SELRU</name>
<gene>
    <name evidence="2" type="ORF">SAMN05660648_02913</name>
</gene>
<evidence type="ECO:0000259" key="1">
    <source>
        <dbReference type="PROSITE" id="PS50943"/>
    </source>
</evidence>
<dbReference type="AlphaFoldDB" id="A0A1H4AIT8"/>
<dbReference type="SUPFAM" id="SSF47413">
    <property type="entry name" value="lambda repressor-like DNA-binding domains"/>
    <property type="match status" value="1"/>
</dbReference>
<dbReference type="SMART" id="SM00530">
    <property type="entry name" value="HTH_XRE"/>
    <property type="match status" value="1"/>
</dbReference>
<protein>
    <submittedName>
        <fullName evidence="2">Helix-turn-helix domain-containing protein</fullName>
    </submittedName>
</protein>
<organism evidence="2 3">
    <name type="scientific">Selenomonas ruminantium</name>
    <dbReference type="NCBI Taxonomy" id="971"/>
    <lineage>
        <taxon>Bacteria</taxon>
        <taxon>Bacillati</taxon>
        <taxon>Bacillota</taxon>
        <taxon>Negativicutes</taxon>
        <taxon>Selenomonadales</taxon>
        <taxon>Selenomonadaceae</taxon>
        <taxon>Selenomonas</taxon>
    </lineage>
</organism>
<dbReference type="RefSeq" id="WP_074673517.1">
    <property type="nucleotide sequence ID" value="NZ_FNQG01000019.1"/>
</dbReference>
<accession>A0A1H4AIT8</accession>
<dbReference type="Pfam" id="PF01381">
    <property type="entry name" value="HTH_3"/>
    <property type="match status" value="1"/>
</dbReference>
<dbReference type="InterPro" id="IPR010982">
    <property type="entry name" value="Lambda_DNA-bd_dom_sf"/>
</dbReference>
<feature type="domain" description="HTH cro/C1-type" evidence="1">
    <location>
        <begin position="9"/>
        <end position="63"/>
    </location>
</feature>
<sequence length="72" mass="8425">MEGINLNWLRRARRQRHLTVDRVAEMVGKDRTTLWRYENGSTPLTVDMLFRLLNIYQLSILDVLVKDGGDGH</sequence>
<dbReference type="InterPro" id="IPR001387">
    <property type="entry name" value="Cro/C1-type_HTH"/>
</dbReference>
<evidence type="ECO:0000313" key="2">
    <source>
        <dbReference type="EMBL" id="SEA35835.1"/>
    </source>
</evidence>
<evidence type="ECO:0000313" key="3">
    <source>
        <dbReference type="Proteomes" id="UP000183469"/>
    </source>
</evidence>